<gene>
    <name evidence="3" type="ORF">QRT04_10515</name>
</gene>
<evidence type="ECO:0000259" key="2">
    <source>
        <dbReference type="Pfam" id="PF03703"/>
    </source>
</evidence>
<feature type="transmembrane region" description="Helical" evidence="1">
    <location>
        <begin position="245"/>
        <end position="264"/>
    </location>
</feature>
<evidence type="ECO:0000313" key="3">
    <source>
        <dbReference type="EMBL" id="MDM7855362.1"/>
    </source>
</evidence>
<protein>
    <submittedName>
        <fullName evidence="3">PH domain-containing protein</fullName>
    </submittedName>
</protein>
<dbReference type="InterPro" id="IPR014529">
    <property type="entry name" value="UCP026631"/>
</dbReference>
<accession>A0ABT7SIH0</accession>
<feature type="transmembrane region" description="Helical" evidence="1">
    <location>
        <begin position="270"/>
        <end position="287"/>
    </location>
</feature>
<sequence>MRRDTAPGPAPAPTDVDLATADWRRMHPITPALRGWKTLAVVVAVGWYQLGDHLHDAEGLVQGGRWLIAVGAVAAIVLVASAYATLAWRVTRFAVTDDAVHLNTGVLFRQHRQARLDRLQAVDVVQPLLARLVGLAELKLDVAGGAGANVTLSYLRESDALALRAELLALAAGLRRPAAPAAAPEPAGVVPPAPAHAVVPGGAVSGSTTPGTAAAHPVRPAFEEAPEREVYEVPMPRLIGASLRSAGAVMIAVFLVVAVVVTVLSRDVGAAFAFLPALFGGVGAFWSRINQGASFRAAISPDGIRLRHGLTEARTQTVPPGRVQAIRLTQGLWWRGRDWWRVEMNVAGYGQGADVQRETVLHPVATRAEAMTALWLVLPDLGVGDPATVVDAALSGRDGDGGFTPAPRRARWVDPIGWRRRGVLVTDRALLTRSGRLRRQVEVVPHERTQSLGLQQGPIQRRLRLATFLVHSTPGPVRPSVWHLDEHAAAALLDEQAERARTARAVATPEQWMRAVSDGGS</sequence>
<keyword evidence="1" id="KW-1133">Transmembrane helix</keyword>
<reference evidence="3 4" key="1">
    <citation type="submission" date="2023-06" db="EMBL/GenBank/DDBJ databases">
        <title>Cellulomonas sp. MW4 Whole genome sequence.</title>
        <authorList>
            <person name="Park S."/>
        </authorList>
    </citation>
    <scope>NUCLEOTIDE SEQUENCE [LARGE SCALE GENOMIC DNA]</scope>
    <source>
        <strain evidence="3 4">MW4</strain>
    </source>
</reference>
<comment type="caution">
    <text evidence="3">The sequence shown here is derived from an EMBL/GenBank/DDBJ whole genome shotgun (WGS) entry which is preliminary data.</text>
</comment>
<dbReference type="Proteomes" id="UP001529338">
    <property type="component" value="Unassembled WGS sequence"/>
</dbReference>
<dbReference type="PIRSF" id="PIRSF026631">
    <property type="entry name" value="UCP026631"/>
    <property type="match status" value="1"/>
</dbReference>
<dbReference type="InterPro" id="IPR005182">
    <property type="entry name" value="YdbS-like_PH"/>
</dbReference>
<dbReference type="EMBL" id="JAUCGQ010000001">
    <property type="protein sequence ID" value="MDM7855362.1"/>
    <property type="molecule type" value="Genomic_DNA"/>
</dbReference>
<dbReference type="PANTHER" id="PTHR34473">
    <property type="entry name" value="UPF0699 TRANSMEMBRANE PROTEIN YDBS"/>
    <property type="match status" value="1"/>
</dbReference>
<feature type="domain" description="YdbS-like PH" evidence="2">
    <location>
        <begin position="88"/>
        <end position="166"/>
    </location>
</feature>
<evidence type="ECO:0000256" key="1">
    <source>
        <dbReference type="SAM" id="Phobius"/>
    </source>
</evidence>
<dbReference type="Pfam" id="PF03703">
    <property type="entry name" value="bPH_2"/>
    <property type="match status" value="3"/>
</dbReference>
<feature type="domain" description="YdbS-like PH" evidence="2">
    <location>
        <begin position="295"/>
        <end position="355"/>
    </location>
</feature>
<organism evidence="3 4">
    <name type="scientific">Cellulomonas alba</name>
    <dbReference type="NCBI Taxonomy" id="3053467"/>
    <lineage>
        <taxon>Bacteria</taxon>
        <taxon>Bacillati</taxon>
        <taxon>Actinomycetota</taxon>
        <taxon>Actinomycetes</taxon>
        <taxon>Micrococcales</taxon>
        <taxon>Cellulomonadaceae</taxon>
        <taxon>Cellulomonas</taxon>
    </lineage>
</organism>
<evidence type="ECO:0000313" key="4">
    <source>
        <dbReference type="Proteomes" id="UP001529338"/>
    </source>
</evidence>
<keyword evidence="1" id="KW-0472">Membrane</keyword>
<feature type="transmembrane region" description="Helical" evidence="1">
    <location>
        <begin position="66"/>
        <end position="86"/>
    </location>
</feature>
<dbReference type="PANTHER" id="PTHR34473:SF2">
    <property type="entry name" value="UPF0699 TRANSMEMBRANE PROTEIN YDBT"/>
    <property type="match status" value="1"/>
</dbReference>
<dbReference type="RefSeq" id="WP_289455175.1">
    <property type="nucleotide sequence ID" value="NZ_JAUCGQ010000001.1"/>
</dbReference>
<keyword evidence="1" id="KW-0812">Transmembrane</keyword>
<keyword evidence="4" id="KW-1185">Reference proteome</keyword>
<name>A0ABT7SIH0_9CELL</name>
<feature type="transmembrane region" description="Helical" evidence="1">
    <location>
        <begin position="33"/>
        <end position="50"/>
    </location>
</feature>
<feature type="domain" description="YdbS-like PH" evidence="2">
    <location>
        <begin position="418"/>
        <end position="492"/>
    </location>
</feature>
<proteinExistence type="predicted"/>